<gene>
    <name evidence="1" type="ORF">L873DRAFT_1796679</name>
</gene>
<feature type="non-terminal residue" evidence="1">
    <location>
        <position position="1"/>
    </location>
</feature>
<evidence type="ECO:0000313" key="2">
    <source>
        <dbReference type="Proteomes" id="UP000276215"/>
    </source>
</evidence>
<proteinExistence type="predicted"/>
<sequence length="121" mass="13090">KHSSATGCPECGNNPTQLSIPEGQTYDLLDDNLDWTLDWLSSDLKFSESATVGLPDLEEQTNLQWLHQLPGPNKEETLDNLTKVEVIPATVELSSPGYGTPLVITSSEAIALDVAGKSPHF</sequence>
<accession>A0A3N4J3A9</accession>
<dbReference type="Proteomes" id="UP000276215">
    <property type="component" value="Unassembled WGS sequence"/>
</dbReference>
<dbReference type="STRING" id="1336337.A0A3N4J3A9"/>
<evidence type="ECO:0000313" key="1">
    <source>
        <dbReference type="EMBL" id="RPA88384.1"/>
    </source>
</evidence>
<keyword evidence="2" id="KW-1185">Reference proteome</keyword>
<organism evidence="1 2">
    <name type="scientific">Choiromyces venosus 120613-1</name>
    <dbReference type="NCBI Taxonomy" id="1336337"/>
    <lineage>
        <taxon>Eukaryota</taxon>
        <taxon>Fungi</taxon>
        <taxon>Dikarya</taxon>
        <taxon>Ascomycota</taxon>
        <taxon>Pezizomycotina</taxon>
        <taxon>Pezizomycetes</taxon>
        <taxon>Pezizales</taxon>
        <taxon>Tuberaceae</taxon>
        <taxon>Choiromyces</taxon>
    </lineage>
</organism>
<protein>
    <submittedName>
        <fullName evidence="1">Uncharacterized protein</fullName>
    </submittedName>
</protein>
<dbReference type="EMBL" id="ML121175">
    <property type="protein sequence ID" value="RPA88384.1"/>
    <property type="molecule type" value="Genomic_DNA"/>
</dbReference>
<name>A0A3N4J3A9_9PEZI</name>
<dbReference type="AlphaFoldDB" id="A0A3N4J3A9"/>
<reference evidence="1 2" key="1">
    <citation type="journal article" date="2018" name="Nat. Ecol. Evol.">
        <title>Pezizomycetes genomes reveal the molecular basis of ectomycorrhizal truffle lifestyle.</title>
        <authorList>
            <person name="Murat C."/>
            <person name="Payen T."/>
            <person name="Noel B."/>
            <person name="Kuo A."/>
            <person name="Morin E."/>
            <person name="Chen J."/>
            <person name="Kohler A."/>
            <person name="Krizsan K."/>
            <person name="Balestrini R."/>
            <person name="Da Silva C."/>
            <person name="Montanini B."/>
            <person name="Hainaut M."/>
            <person name="Levati E."/>
            <person name="Barry K.W."/>
            <person name="Belfiori B."/>
            <person name="Cichocki N."/>
            <person name="Clum A."/>
            <person name="Dockter R.B."/>
            <person name="Fauchery L."/>
            <person name="Guy J."/>
            <person name="Iotti M."/>
            <person name="Le Tacon F."/>
            <person name="Lindquist E.A."/>
            <person name="Lipzen A."/>
            <person name="Malagnac F."/>
            <person name="Mello A."/>
            <person name="Molinier V."/>
            <person name="Miyauchi S."/>
            <person name="Poulain J."/>
            <person name="Riccioni C."/>
            <person name="Rubini A."/>
            <person name="Sitrit Y."/>
            <person name="Splivallo R."/>
            <person name="Traeger S."/>
            <person name="Wang M."/>
            <person name="Zifcakova L."/>
            <person name="Wipf D."/>
            <person name="Zambonelli A."/>
            <person name="Paolocci F."/>
            <person name="Nowrousian M."/>
            <person name="Ottonello S."/>
            <person name="Baldrian P."/>
            <person name="Spatafora J.W."/>
            <person name="Henrissat B."/>
            <person name="Nagy L.G."/>
            <person name="Aury J.M."/>
            <person name="Wincker P."/>
            <person name="Grigoriev I.V."/>
            <person name="Bonfante P."/>
            <person name="Martin F.M."/>
        </authorList>
    </citation>
    <scope>NUCLEOTIDE SEQUENCE [LARGE SCALE GENOMIC DNA]</scope>
    <source>
        <strain evidence="1 2">120613-1</strain>
    </source>
</reference>